<dbReference type="GO" id="GO:0046930">
    <property type="term" value="C:pore complex"/>
    <property type="evidence" value="ECO:0007669"/>
    <property type="project" value="InterPro"/>
</dbReference>
<dbReference type="Gene3D" id="2.60.270.20">
    <property type="entry name" value="Cytolysin/lectin"/>
    <property type="match status" value="1"/>
</dbReference>
<proteinExistence type="predicted"/>
<dbReference type="Pfam" id="PF06369">
    <property type="entry name" value="Anemone_cytotox"/>
    <property type="match status" value="1"/>
</dbReference>
<dbReference type="AlphaFoldDB" id="A0A2Z6R8M8"/>
<evidence type="ECO:0000313" key="3">
    <source>
        <dbReference type="Proteomes" id="UP000247702"/>
    </source>
</evidence>
<reference evidence="2" key="2">
    <citation type="submission" date="2019-10" db="EMBL/GenBank/DDBJ databases">
        <title>Conservation and host-specific expression of non-tandemly repeated heterogenous ribosome RNA gene in arbuscular mycorrhizal fungi.</title>
        <authorList>
            <person name="Maeda T."/>
            <person name="Kobayashi Y."/>
            <person name="Nakagawa T."/>
            <person name="Ezawa T."/>
            <person name="Yamaguchi K."/>
            <person name="Bino T."/>
            <person name="Nishimoto Y."/>
            <person name="Shigenobu S."/>
            <person name="Kawaguchi M."/>
        </authorList>
    </citation>
    <scope>NUCLEOTIDE SEQUENCE</scope>
    <source>
        <strain evidence="2">HR1</strain>
    </source>
</reference>
<evidence type="ECO:0000313" key="2">
    <source>
        <dbReference type="EMBL" id="GES84200.1"/>
    </source>
</evidence>
<dbReference type="PANTHER" id="PTHR40388:SF1">
    <property type="entry name" value="BRYOPORIN"/>
    <property type="match status" value="1"/>
</dbReference>
<dbReference type="InterPro" id="IPR050677">
    <property type="entry name" value="Actinoporin_PFT"/>
</dbReference>
<dbReference type="GO" id="GO:0051715">
    <property type="term" value="P:cytolysis in another organism"/>
    <property type="evidence" value="ECO:0007669"/>
    <property type="project" value="InterPro"/>
</dbReference>
<dbReference type="GO" id="GO:0015267">
    <property type="term" value="F:channel activity"/>
    <property type="evidence" value="ECO:0007669"/>
    <property type="project" value="InterPro"/>
</dbReference>
<dbReference type="GO" id="GO:0046931">
    <property type="term" value="P:pore complex assembly"/>
    <property type="evidence" value="ECO:0007669"/>
    <property type="project" value="InterPro"/>
</dbReference>
<sequence>MTVVGVYKISLITEKLLGELLKELHAARKVAITIKNYTSQTLENPKLYLQTGTSKYPLPTHPVSNNKGLVWGARKVSYSTKGTSGVIVYHIKDYDLSLALMWSIPFAYLSYSNWWNIKVYEGLIEPNEDLFWKMYYDNPEKGDGNSYSGKLDGGWSYEGSMGDAGQSIIIIDFLEGKKELAH</sequence>
<dbReference type="InterPro" id="IPR009104">
    <property type="entry name" value="Anemon_actinoporin-like"/>
</dbReference>
<comment type="caution">
    <text evidence="1">The sequence shown here is derived from an EMBL/GenBank/DDBJ whole genome shotgun (WGS) entry which is preliminary data.</text>
</comment>
<evidence type="ECO:0000313" key="1">
    <source>
        <dbReference type="EMBL" id="GBB89068.1"/>
    </source>
</evidence>
<dbReference type="EMBL" id="BLAL01000079">
    <property type="protein sequence ID" value="GES84200.1"/>
    <property type="molecule type" value="Genomic_DNA"/>
</dbReference>
<keyword evidence="3" id="KW-1185">Reference proteome</keyword>
<dbReference type="SUPFAM" id="SSF63724">
    <property type="entry name" value="Cytolysin/lectin"/>
    <property type="match status" value="1"/>
</dbReference>
<dbReference type="InterPro" id="IPR015926">
    <property type="entry name" value="Cytolysin/lectin"/>
</dbReference>
<dbReference type="GO" id="GO:0006812">
    <property type="term" value="P:monoatomic cation transport"/>
    <property type="evidence" value="ECO:0007669"/>
    <property type="project" value="InterPro"/>
</dbReference>
<dbReference type="OrthoDB" id="2304600at2759"/>
<reference evidence="1 3" key="1">
    <citation type="submission" date="2017-11" db="EMBL/GenBank/DDBJ databases">
        <title>The genome of Rhizophagus clarus HR1 reveals common genetic basis of auxotrophy among arbuscular mycorrhizal fungi.</title>
        <authorList>
            <person name="Kobayashi Y."/>
        </authorList>
    </citation>
    <scope>NUCLEOTIDE SEQUENCE [LARGE SCALE GENOMIC DNA]</scope>
    <source>
        <strain evidence="1 3">HR1</strain>
    </source>
</reference>
<accession>A0A2Z6R8M8</accession>
<organism evidence="1 3">
    <name type="scientific">Rhizophagus clarus</name>
    <dbReference type="NCBI Taxonomy" id="94130"/>
    <lineage>
        <taxon>Eukaryota</taxon>
        <taxon>Fungi</taxon>
        <taxon>Fungi incertae sedis</taxon>
        <taxon>Mucoromycota</taxon>
        <taxon>Glomeromycotina</taxon>
        <taxon>Glomeromycetes</taxon>
        <taxon>Glomerales</taxon>
        <taxon>Glomeraceae</taxon>
        <taxon>Rhizophagus</taxon>
    </lineage>
</organism>
<dbReference type="PANTHER" id="PTHR40388">
    <property type="entry name" value="BRYOPORIN"/>
    <property type="match status" value="1"/>
</dbReference>
<dbReference type="EMBL" id="BEXD01000638">
    <property type="protein sequence ID" value="GBB89068.1"/>
    <property type="molecule type" value="Genomic_DNA"/>
</dbReference>
<dbReference type="Proteomes" id="UP000247702">
    <property type="component" value="Unassembled WGS sequence"/>
</dbReference>
<dbReference type="Proteomes" id="UP000615446">
    <property type="component" value="Unassembled WGS sequence"/>
</dbReference>
<gene>
    <name evidence="2" type="ORF">RCL2_001132600</name>
    <name evidence="1" type="ORF">RclHR1_15720002</name>
</gene>
<protein>
    <submittedName>
        <fullName evidence="2">Bryoporin isoform X2</fullName>
    </submittedName>
</protein>
<name>A0A2Z6R8M8_9GLOM</name>